<gene>
    <name evidence="2" type="ORF">NK6_7722</name>
</gene>
<dbReference type="Gene3D" id="3.20.20.150">
    <property type="entry name" value="Divalent-metal-dependent TIM barrel enzymes"/>
    <property type="match status" value="1"/>
</dbReference>
<name>A0A0E4BV42_9BRAD</name>
<evidence type="ECO:0000259" key="1">
    <source>
        <dbReference type="Pfam" id="PF01261"/>
    </source>
</evidence>
<dbReference type="AlphaFoldDB" id="A0A0E4BV42"/>
<dbReference type="InterPro" id="IPR036237">
    <property type="entry name" value="Xyl_isomerase-like_sf"/>
</dbReference>
<dbReference type="PANTHER" id="PTHR12110:SF48">
    <property type="entry name" value="BLL3656 PROTEIN"/>
    <property type="match status" value="1"/>
</dbReference>
<dbReference type="EMBL" id="AP014685">
    <property type="protein sequence ID" value="BAR60873.1"/>
    <property type="molecule type" value="Genomic_DNA"/>
</dbReference>
<dbReference type="Proteomes" id="UP000063308">
    <property type="component" value="Chromosome"/>
</dbReference>
<sequence length="276" mass="29268">MTHIYSLAYLTSAPMAPPDALVLAEKLGYQAIGVRIAPAAPGGDFSPLATDPALLRETIRCIEDTGVPVFDVEIARLGADFKADHFAAFLETAGRLKARAILVAGDDPDEARLTESFAAFCRAAAPYDLTADIEFMPWTAVKNARAALRIVTNAGEPNGRVLVDALHAARSATTLDDIVGLPRELLSYAQLCDAPAGIPASNDELIHTARCARLLPGDGGIDLAGVVRALPDDLPLSLEIPNDEWLPKLGAEEWGRRALAAARSIVARAADRRATT</sequence>
<dbReference type="PANTHER" id="PTHR12110">
    <property type="entry name" value="HYDROXYPYRUVATE ISOMERASE"/>
    <property type="match status" value="1"/>
</dbReference>
<dbReference type="OMA" id="EFMPWTD"/>
<evidence type="ECO:0000313" key="3">
    <source>
        <dbReference type="Proteomes" id="UP000063308"/>
    </source>
</evidence>
<dbReference type="InterPro" id="IPR050312">
    <property type="entry name" value="IolE/XylAMocC-like"/>
</dbReference>
<reference evidence="2 3" key="1">
    <citation type="submission" date="2014-11" db="EMBL/GenBank/DDBJ databases">
        <title>Symbiosis island explosion on the genome of extra-slow-growing strains of soybean bradyrhizobia with massive insertion sequences.</title>
        <authorList>
            <person name="Iida T."/>
            <person name="Minamisawa K."/>
        </authorList>
    </citation>
    <scope>NUCLEOTIDE SEQUENCE [LARGE SCALE GENOMIC DNA]</scope>
    <source>
        <strain evidence="2 3">NK6</strain>
    </source>
</reference>
<organism evidence="2 3">
    <name type="scientific">Bradyrhizobium diazoefficiens</name>
    <dbReference type="NCBI Taxonomy" id="1355477"/>
    <lineage>
        <taxon>Bacteria</taxon>
        <taxon>Pseudomonadati</taxon>
        <taxon>Pseudomonadota</taxon>
        <taxon>Alphaproteobacteria</taxon>
        <taxon>Hyphomicrobiales</taxon>
        <taxon>Nitrobacteraceae</taxon>
        <taxon>Bradyrhizobium</taxon>
    </lineage>
</organism>
<evidence type="ECO:0000313" key="2">
    <source>
        <dbReference type="EMBL" id="BAR60873.1"/>
    </source>
</evidence>
<dbReference type="RefSeq" id="WP_011086437.1">
    <property type="nucleotide sequence ID" value="NZ_AJQI01000196.1"/>
</dbReference>
<dbReference type="SUPFAM" id="SSF51658">
    <property type="entry name" value="Xylose isomerase-like"/>
    <property type="match status" value="1"/>
</dbReference>
<dbReference type="GeneID" id="46490670"/>
<dbReference type="InterPro" id="IPR013022">
    <property type="entry name" value="Xyl_isomerase-like_TIM-brl"/>
</dbReference>
<protein>
    <recommendedName>
        <fullName evidence="1">Xylose isomerase-like TIM barrel domain-containing protein</fullName>
    </recommendedName>
</protein>
<feature type="domain" description="Xylose isomerase-like TIM barrel" evidence="1">
    <location>
        <begin position="23"/>
        <end position="255"/>
    </location>
</feature>
<dbReference type="Pfam" id="PF01261">
    <property type="entry name" value="AP_endonuc_2"/>
    <property type="match status" value="1"/>
</dbReference>
<accession>A0A0E4BV42</accession>
<proteinExistence type="predicted"/>